<evidence type="ECO:0000313" key="8">
    <source>
        <dbReference type="Proteomes" id="UP000033881"/>
    </source>
</evidence>
<feature type="transmembrane region" description="Helical" evidence="5">
    <location>
        <begin position="244"/>
        <end position="262"/>
    </location>
</feature>
<dbReference type="AlphaFoldDB" id="A0A0G0M8K7"/>
<comment type="subcellular location">
    <subcellularLocation>
        <location evidence="1">Membrane</location>
        <topology evidence="1">Multi-pass membrane protein</topology>
    </subcellularLocation>
</comment>
<reference evidence="7 8" key="1">
    <citation type="journal article" date="2015" name="Nature">
        <title>rRNA introns, odd ribosomes, and small enigmatic genomes across a large radiation of phyla.</title>
        <authorList>
            <person name="Brown C.T."/>
            <person name="Hug L.A."/>
            <person name="Thomas B.C."/>
            <person name="Sharon I."/>
            <person name="Castelle C.J."/>
            <person name="Singh A."/>
            <person name="Wilkins M.J."/>
            <person name="Williams K.H."/>
            <person name="Banfield J.F."/>
        </authorList>
    </citation>
    <scope>NUCLEOTIDE SEQUENCE [LARGE SCALE GENOMIC DNA]</scope>
</reference>
<evidence type="ECO:0000256" key="1">
    <source>
        <dbReference type="ARBA" id="ARBA00004141"/>
    </source>
</evidence>
<protein>
    <recommendedName>
        <fullName evidence="6">O-antigen ligase-related domain-containing protein</fullName>
    </recommendedName>
</protein>
<organism evidence="7 8">
    <name type="scientific">Candidatus Woesebacteria bacterium GW2011_GWB1_39_12</name>
    <dbReference type="NCBI Taxonomy" id="1618574"/>
    <lineage>
        <taxon>Bacteria</taxon>
        <taxon>Candidatus Woeseibacteriota</taxon>
    </lineage>
</organism>
<feature type="transmembrane region" description="Helical" evidence="5">
    <location>
        <begin position="74"/>
        <end position="92"/>
    </location>
</feature>
<dbReference type="STRING" id="1618574.UT24_C0012G0091"/>
<feature type="transmembrane region" description="Helical" evidence="5">
    <location>
        <begin position="372"/>
        <end position="393"/>
    </location>
</feature>
<feature type="transmembrane region" description="Helical" evidence="5">
    <location>
        <begin position="44"/>
        <end position="62"/>
    </location>
</feature>
<feature type="transmembrane region" description="Helical" evidence="5">
    <location>
        <begin position="98"/>
        <end position="118"/>
    </location>
</feature>
<name>A0A0G0M8K7_9BACT</name>
<feature type="domain" description="O-antigen ligase-related" evidence="6">
    <location>
        <begin position="207"/>
        <end position="343"/>
    </location>
</feature>
<dbReference type="Pfam" id="PF04932">
    <property type="entry name" value="Wzy_C"/>
    <property type="match status" value="1"/>
</dbReference>
<sequence>MEQTLAKSEKKLEKIKENLLFIYLIIFPLGQLLSFRLNLFSYSFPVHIIDFLVVILGFTTLVDIKNYPKFFKPIVNFIWILAFCYIFSFTIFRSSTLILGGLYLLRIVFYALFTITIFNIVKNNQNKKILLFKSLMVVSLAIAVYGILQYIFYPDIRGLTILGWDDHLYRLVSTFIDPGFTSIFLVLGFLASLLMFLETKEKKFFVFMAIFMIALTLTYSRAGYLAFFSGTLALLVLKNRLAKLIPLALIFVGILFLIPNYGSEGVRLGRTRSILTRIVSYQDAFSIFKKSPLLGVGYNNICIAKQKYLGQRVNFESHSCSGIESSFLLILATTGIVGFTIFIYGLGNLLILPKNFYGPVFTSSMVAVLTHAFFVNSLFYPWVMGYLGILFAVSVKE</sequence>
<feature type="transmembrane region" description="Helical" evidence="5">
    <location>
        <begin position="20"/>
        <end position="38"/>
    </location>
</feature>
<evidence type="ECO:0000256" key="2">
    <source>
        <dbReference type="ARBA" id="ARBA00022692"/>
    </source>
</evidence>
<keyword evidence="3 5" id="KW-1133">Transmembrane helix</keyword>
<dbReference type="EMBL" id="LBWB01000012">
    <property type="protein sequence ID" value="KKR00469.1"/>
    <property type="molecule type" value="Genomic_DNA"/>
</dbReference>
<keyword evidence="4 5" id="KW-0472">Membrane</keyword>
<accession>A0A0G0M8K7</accession>
<dbReference type="InterPro" id="IPR051533">
    <property type="entry name" value="WaaL-like"/>
</dbReference>
<feature type="transmembrane region" description="Helical" evidence="5">
    <location>
        <begin position="130"/>
        <end position="152"/>
    </location>
</feature>
<feature type="transmembrane region" description="Helical" evidence="5">
    <location>
        <begin position="327"/>
        <end position="352"/>
    </location>
</feature>
<evidence type="ECO:0000256" key="3">
    <source>
        <dbReference type="ARBA" id="ARBA00022989"/>
    </source>
</evidence>
<dbReference type="Proteomes" id="UP000033881">
    <property type="component" value="Unassembled WGS sequence"/>
</dbReference>
<evidence type="ECO:0000256" key="5">
    <source>
        <dbReference type="SAM" id="Phobius"/>
    </source>
</evidence>
<proteinExistence type="predicted"/>
<dbReference type="InterPro" id="IPR007016">
    <property type="entry name" value="O-antigen_ligase-rel_domated"/>
</dbReference>
<comment type="caution">
    <text evidence="7">The sequence shown here is derived from an EMBL/GenBank/DDBJ whole genome shotgun (WGS) entry which is preliminary data.</text>
</comment>
<dbReference type="PANTHER" id="PTHR37422">
    <property type="entry name" value="TEICHURONIC ACID BIOSYNTHESIS PROTEIN TUAE"/>
    <property type="match status" value="1"/>
</dbReference>
<dbReference type="GO" id="GO:0016020">
    <property type="term" value="C:membrane"/>
    <property type="evidence" value="ECO:0007669"/>
    <property type="project" value="UniProtKB-SubCell"/>
</dbReference>
<dbReference type="PANTHER" id="PTHR37422:SF23">
    <property type="entry name" value="TEICHURONIC ACID BIOSYNTHESIS PROTEIN TUAE"/>
    <property type="match status" value="1"/>
</dbReference>
<feature type="transmembrane region" description="Helical" evidence="5">
    <location>
        <begin position="172"/>
        <end position="197"/>
    </location>
</feature>
<feature type="transmembrane region" description="Helical" evidence="5">
    <location>
        <begin position="204"/>
        <end position="224"/>
    </location>
</feature>
<evidence type="ECO:0000256" key="4">
    <source>
        <dbReference type="ARBA" id="ARBA00023136"/>
    </source>
</evidence>
<gene>
    <name evidence="7" type="ORF">UT24_C0012G0091</name>
</gene>
<keyword evidence="2 5" id="KW-0812">Transmembrane</keyword>
<evidence type="ECO:0000313" key="7">
    <source>
        <dbReference type="EMBL" id="KKR00469.1"/>
    </source>
</evidence>
<evidence type="ECO:0000259" key="6">
    <source>
        <dbReference type="Pfam" id="PF04932"/>
    </source>
</evidence>